<dbReference type="Proteomes" id="UP000199073">
    <property type="component" value="Unassembled WGS sequence"/>
</dbReference>
<dbReference type="EMBL" id="FNJI01000082">
    <property type="protein sequence ID" value="SDP84126.1"/>
    <property type="molecule type" value="Genomic_DNA"/>
</dbReference>
<dbReference type="AlphaFoldDB" id="A0A1H0W184"/>
<evidence type="ECO:0000313" key="3">
    <source>
        <dbReference type="Proteomes" id="UP000199073"/>
    </source>
</evidence>
<proteinExistence type="predicted"/>
<dbReference type="RefSeq" id="WP_143005606.1">
    <property type="nucleotide sequence ID" value="NZ_FNJI01000082.1"/>
</dbReference>
<protein>
    <submittedName>
        <fullName evidence="2">Uncharacterized protein</fullName>
    </submittedName>
</protein>
<evidence type="ECO:0000256" key="1">
    <source>
        <dbReference type="SAM" id="MobiDB-lite"/>
    </source>
</evidence>
<feature type="compositionally biased region" description="Polar residues" evidence="1">
    <location>
        <begin position="128"/>
        <end position="154"/>
    </location>
</feature>
<dbReference type="OrthoDB" id="5436587at2"/>
<sequence length="205" mass="22189">MEQHENIENRSRRRAVKTIVVGVGGLAAYHTLPVNWSAPVINQIFLPAHAQTSGEIPSVETPVATAGPVSVTFTGIFENPVDEIYLDFDGTNATLYGGTSGPNSNTVFQIDGDWDFANWDWYVNGSNWPQTPDNWSGPSPTPSGTGENNQQPGSYSFEADYGGPGGGRFRIHFTVTITPTTPYTSPANDNDSRTMTVSNVEIYAI</sequence>
<accession>A0A1H0W184</accession>
<organism evidence="2 3">
    <name type="scientific">Desulforhopalus singaporensis</name>
    <dbReference type="NCBI Taxonomy" id="91360"/>
    <lineage>
        <taxon>Bacteria</taxon>
        <taxon>Pseudomonadati</taxon>
        <taxon>Thermodesulfobacteriota</taxon>
        <taxon>Desulfobulbia</taxon>
        <taxon>Desulfobulbales</taxon>
        <taxon>Desulfocapsaceae</taxon>
        <taxon>Desulforhopalus</taxon>
    </lineage>
</organism>
<name>A0A1H0W184_9BACT</name>
<feature type="region of interest" description="Disordered" evidence="1">
    <location>
        <begin position="128"/>
        <end position="161"/>
    </location>
</feature>
<keyword evidence="3" id="KW-1185">Reference proteome</keyword>
<evidence type="ECO:0000313" key="2">
    <source>
        <dbReference type="EMBL" id="SDP84126.1"/>
    </source>
</evidence>
<gene>
    <name evidence="2" type="ORF">SAMN05660330_04347</name>
</gene>
<reference evidence="2 3" key="1">
    <citation type="submission" date="2016-10" db="EMBL/GenBank/DDBJ databases">
        <authorList>
            <person name="de Groot N.N."/>
        </authorList>
    </citation>
    <scope>NUCLEOTIDE SEQUENCE [LARGE SCALE GENOMIC DNA]</scope>
    <source>
        <strain evidence="2 3">DSM 12130</strain>
    </source>
</reference>